<organism evidence="3">
    <name type="scientific">Eucalyptus grandis</name>
    <name type="common">Flooded gum</name>
    <dbReference type="NCBI Taxonomy" id="71139"/>
    <lineage>
        <taxon>Eukaryota</taxon>
        <taxon>Viridiplantae</taxon>
        <taxon>Streptophyta</taxon>
        <taxon>Embryophyta</taxon>
        <taxon>Tracheophyta</taxon>
        <taxon>Spermatophyta</taxon>
        <taxon>Magnoliopsida</taxon>
        <taxon>eudicotyledons</taxon>
        <taxon>Gunneridae</taxon>
        <taxon>Pentapetalae</taxon>
        <taxon>rosids</taxon>
        <taxon>malvids</taxon>
        <taxon>Myrtales</taxon>
        <taxon>Myrtaceae</taxon>
        <taxon>Myrtoideae</taxon>
        <taxon>Eucalypteae</taxon>
        <taxon>Eucalyptus</taxon>
    </lineage>
</organism>
<evidence type="ECO:0000313" key="3">
    <source>
        <dbReference type="EMBL" id="KCW82246.1"/>
    </source>
</evidence>
<dbReference type="EMBL" id="KK198755">
    <property type="protein sequence ID" value="KCW82246.1"/>
    <property type="molecule type" value="Genomic_DNA"/>
</dbReference>
<evidence type="ECO:0008006" key="4">
    <source>
        <dbReference type="Google" id="ProtNLM"/>
    </source>
</evidence>
<gene>
    <name evidence="3" type="ORF">EUGRSUZ_C03663</name>
</gene>
<name>A0A059CVN1_EUCGR</name>
<evidence type="ECO:0000256" key="1">
    <source>
        <dbReference type="ARBA" id="ARBA00005598"/>
    </source>
</evidence>
<feature type="transmembrane region" description="Helical" evidence="2">
    <location>
        <begin position="113"/>
        <end position="134"/>
    </location>
</feature>
<dbReference type="InterPro" id="IPR004142">
    <property type="entry name" value="NDRG"/>
</dbReference>
<dbReference type="Pfam" id="PF03096">
    <property type="entry name" value="Ndr"/>
    <property type="match status" value="1"/>
</dbReference>
<dbReference type="Gramene" id="KCW82246">
    <property type="protein sequence ID" value="KCW82246"/>
    <property type="gene ID" value="EUGRSUZ_C03663"/>
</dbReference>
<protein>
    <recommendedName>
        <fullName evidence="4">AB hydrolase-1 domain-containing protein</fullName>
    </recommendedName>
</protein>
<dbReference type="AlphaFoldDB" id="A0A059CVN1"/>
<accession>A0A059CVN1</accession>
<proteinExistence type="inferred from homology"/>
<keyword evidence="2" id="KW-1133">Transmembrane helix</keyword>
<dbReference type="eggNOG" id="KOG2931">
    <property type="taxonomic scope" value="Eukaryota"/>
</dbReference>
<sequence length="348" mass="39152">MRESDSSVFFYLEKKIPLGGGKEYLIRTSRGPVSVIVYGEQNKPALITYPDIALNYVSCFQGLFLCPEASSLLLHNFCVYHISPPGHEFGAAAISNDHPVLSVNDLADQILEILNYFGLGRVMCMGALAGAYILTLFAMKYREHVLGLILISPLSGHPSWSEWFGNKVMSHLLHFHGMCPLLKEYLLKRYFSKEVRGEAQVSESGIAQACISLLNEKKSTNVWRYLQAINRRHDLTKRLKKLSCRTLVFVGEHSPFYEEALHMTSKLDKKNCTLVEVQACGSLVTEEQPYAMVVPMENFLKGYGLFRPSLFSRSPRSPLSPSYSCPELLYPQSMGLKLKPIKTKLASK</sequence>
<comment type="similarity">
    <text evidence="1">Belongs to the NDRG family.</text>
</comment>
<dbReference type="PANTHER" id="PTHR11034">
    <property type="entry name" value="N-MYC DOWNSTREAM REGULATED"/>
    <property type="match status" value="1"/>
</dbReference>
<dbReference type="SUPFAM" id="SSF53474">
    <property type="entry name" value="alpha/beta-Hydrolases"/>
    <property type="match status" value="1"/>
</dbReference>
<dbReference type="InParanoid" id="A0A059CVN1"/>
<evidence type="ECO:0000256" key="2">
    <source>
        <dbReference type="SAM" id="Phobius"/>
    </source>
</evidence>
<keyword evidence="2" id="KW-0472">Membrane</keyword>
<dbReference type="InterPro" id="IPR029058">
    <property type="entry name" value="AB_hydrolase_fold"/>
</dbReference>
<reference evidence="3" key="1">
    <citation type="submission" date="2013-07" db="EMBL/GenBank/DDBJ databases">
        <title>The genome of Eucalyptus grandis.</title>
        <authorList>
            <person name="Schmutz J."/>
            <person name="Hayes R."/>
            <person name="Myburg A."/>
            <person name="Tuskan G."/>
            <person name="Grattapaglia D."/>
            <person name="Rokhsar D.S."/>
        </authorList>
    </citation>
    <scope>NUCLEOTIDE SEQUENCE</scope>
    <source>
        <tissue evidence="3">Leaf extractions</tissue>
    </source>
</reference>
<keyword evidence="2" id="KW-0812">Transmembrane</keyword>
<dbReference type="Gene3D" id="3.40.50.1820">
    <property type="entry name" value="alpha/beta hydrolase"/>
    <property type="match status" value="1"/>
</dbReference>